<evidence type="ECO:0000313" key="10">
    <source>
        <dbReference type="EMBL" id="QDT33523.1"/>
    </source>
</evidence>
<feature type="binding site" evidence="7">
    <location>
        <position position="272"/>
    </location>
    <ligand>
        <name>substrate</name>
        <note>ligand shared with subunit alpha</note>
    </ligand>
</feature>
<comment type="catalytic activity">
    <reaction evidence="7">
        <text>GTP + succinate + CoA = succinyl-CoA + GDP + phosphate</text>
        <dbReference type="Rhea" id="RHEA:22120"/>
        <dbReference type="ChEBI" id="CHEBI:30031"/>
        <dbReference type="ChEBI" id="CHEBI:37565"/>
        <dbReference type="ChEBI" id="CHEBI:43474"/>
        <dbReference type="ChEBI" id="CHEBI:57287"/>
        <dbReference type="ChEBI" id="CHEBI:57292"/>
        <dbReference type="ChEBI" id="CHEBI:58189"/>
    </reaction>
</comment>
<keyword evidence="7 8" id="KW-0067">ATP-binding</keyword>
<dbReference type="InterPro" id="IPR013815">
    <property type="entry name" value="ATP_grasp_subdomain_1"/>
</dbReference>
<dbReference type="GO" id="GO:0042709">
    <property type="term" value="C:succinate-CoA ligase complex"/>
    <property type="evidence" value="ECO:0007669"/>
    <property type="project" value="TreeGrafter"/>
</dbReference>
<evidence type="ECO:0000256" key="8">
    <source>
        <dbReference type="PROSITE-ProRule" id="PRU00409"/>
    </source>
</evidence>
<evidence type="ECO:0000259" key="9">
    <source>
        <dbReference type="PROSITE" id="PS50975"/>
    </source>
</evidence>
<proteinExistence type="inferred from homology"/>
<evidence type="ECO:0000256" key="6">
    <source>
        <dbReference type="ARBA" id="ARBA00022842"/>
    </source>
</evidence>
<dbReference type="Pfam" id="PF08442">
    <property type="entry name" value="ATP-grasp_2"/>
    <property type="match status" value="1"/>
</dbReference>
<comment type="cofactor">
    <cofactor evidence="7">
        <name>Mg(2+)</name>
        <dbReference type="ChEBI" id="CHEBI:18420"/>
    </cofactor>
    <text evidence="7">Binds 1 Mg(2+) ion per subunit.</text>
</comment>
<feature type="binding site" evidence="7">
    <location>
        <position position="107"/>
    </location>
    <ligand>
        <name>ATP</name>
        <dbReference type="ChEBI" id="CHEBI:30616"/>
    </ligand>
</feature>
<dbReference type="FunFam" id="3.30.1490.20:FF:000002">
    <property type="entry name" value="Succinate--CoA ligase [ADP-forming] subunit beta"/>
    <property type="match status" value="1"/>
</dbReference>
<accession>A0A517QPG9</accession>
<feature type="binding site" evidence="7">
    <location>
        <begin position="53"/>
        <end position="55"/>
    </location>
    <ligand>
        <name>ATP</name>
        <dbReference type="ChEBI" id="CHEBI:30616"/>
    </ligand>
</feature>
<dbReference type="GO" id="GO:0006099">
    <property type="term" value="P:tricarboxylic acid cycle"/>
    <property type="evidence" value="ECO:0007669"/>
    <property type="project" value="UniProtKB-UniRule"/>
</dbReference>
<dbReference type="EC" id="6.2.1.5" evidence="7"/>
<keyword evidence="3 7" id="KW-0436">Ligase</keyword>
<dbReference type="OrthoDB" id="9802602at2"/>
<keyword evidence="6 7" id="KW-0460">Magnesium</keyword>
<organism evidence="10 11">
    <name type="scientific">Thalassoglobus polymorphus</name>
    <dbReference type="NCBI Taxonomy" id="2527994"/>
    <lineage>
        <taxon>Bacteria</taxon>
        <taxon>Pseudomonadati</taxon>
        <taxon>Planctomycetota</taxon>
        <taxon>Planctomycetia</taxon>
        <taxon>Planctomycetales</taxon>
        <taxon>Planctomycetaceae</taxon>
        <taxon>Thalassoglobus</taxon>
    </lineage>
</organism>
<dbReference type="InterPro" id="IPR017866">
    <property type="entry name" value="Succ-CoA_synthase_bsu_CS"/>
</dbReference>
<dbReference type="AlphaFoldDB" id="A0A517QPG9"/>
<dbReference type="InterPro" id="IPR016102">
    <property type="entry name" value="Succinyl-CoA_synth-like"/>
</dbReference>
<evidence type="ECO:0000256" key="5">
    <source>
        <dbReference type="ARBA" id="ARBA00022741"/>
    </source>
</evidence>
<protein>
    <recommendedName>
        <fullName evidence="7">Succinate--CoA ligase [ADP-forming] subunit beta</fullName>
        <ecNumber evidence="7">6.2.1.5</ecNumber>
    </recommendedName>
    <alternativeName>
        <fullName evidence="7">Succinyl-CoA synthetase subunit beta</fullName>
        <shortName evidence="7">SCS-beta</shortName>
    </alternativeName>
</protein>
<feature type="binding site" evidence="7">
    <location>
        <position position="221"/>
    </location>
    <ligand>
        <name>Mg(2+)</name>
        <dbReference type="ChEBI" id="CHEBI:18420"/>
    </ligand>
</feature>
<dbReference type="GO" id="GO:0004776">
    <property type="term" value="F:succinate-CoA ligase (GDP-forming) activity"/>
    <property type="evidence" value="ECO:0007669"/>
    <property type="project" value="RHEA"/>
</dbReference>
<evidence type="ECO:0000313" key="11">
    <source>
        <dbReference type="Proteomes" id="UP000315724"/>
    </source>
</evidence>
<keyword evidence="11" id="KW-1185">Reference proteome</keyword>
<reference evidence="10 11" key="1">
    <citation type="submission" date="2019-02" db="EMBL/GenBank/DDBJ databases">
        <title>Deep-cultivation of Planctomycetes and their phenomic and genomic characterization uncovers novel biology.</title>
        <authorList>
            <person name="Wiegand S."/>
            <person name="Jogler M."/>
            <person name="Boedeker C."/>
            <person name="Pinto D."/>
            <person name="Vollmers J."/>
            <person name="Rivas-Marin E."/>
            <person name="Kohn T."/>
            <person name="Peeters S.H."/>
            <person name="Heuer A."/>
            <person name="Rast P."/>
            <person name="Oberbeckmann S."/>
            <person name="Bunk B."/>
            <person name="Jeske O."/>
            <person name="Meyerdierks A."/>
            <person name="Storesund J.E."/>
            <person name="Kallscheuer N."/>
            <person name="Luecker S."/>
            <person name="Lage O.M."/>
            <person name="Pohl T."/>
            <person name="Merkel B.J."/>
            <person name="Hornburger P."/>
            <person name="Mueller R.-W."/>
            <person name="Bruemmer F."/>
            <person name="Labrenz M."/>
            <person name="Spormann A.M."/>
            <person name="Op den Camp H."/>
            <person name="Overmann J."/>
            <person name="Amann R."/>
            <person name="Jetten M.S.M."/>
            <person name="Mascher T."/>
            <person name="Medema M.H."/>
            <person name="Devos D.P."/>
            <person name="Kaster A.-K."/>
            <person name="Ovreas L."/>
            <person name="Rohde M."/>
            <person name="Galperin M.Y."/>
            <person name="Jogler C."/>
        </authorList>
    </citation>
    <scope>NUCLEOTIDE SEQUENCE [LARGE SCALE GENOMIC DNA]</scope>
    <source>
        <strain evidence="10 11">Mal48</strain>
    </source>
</reference>
<dbReference type="EMBL" id="CP036267">
    <property type="protein sequence ID" value="QDT33523.1"/>
    <property type="molecule type" value="Genomic_DNA"/>
</dbReference>
<evidence type="ECO:0000256" key="1">
    <source>
        <dbReference type="ARBA" id="ARBA00009182"/>
    </source>
</evidence>
<dbReference type="GO" id="GO:0004775">
    <property type="term" value="F:succinate-CoA ligase (ADP-forming) activity"/>
    <property type="evidence" value="ECO:0007669"/>
    <property type="project" value="UniProtKB-UniRule"/>
</dbReference>
<dbReference type="RefSeq" id="WP_145199936.1">
    <property type="nucleotide sequence ID" value="NZ_CP036267.1"/>
</dbReference>
<dbReference type="Gene3D" id="3.30.470.20">
    <property type="entry name" value="ATP-grasp fold, B domain"/>
    <property type="match status" value="1"/>
</dbReference>
<feature type="binding site" evidence="7">
    <location>
        <position position="115"/>
    </location>
    <ligand>
        <name>ATP</name>
        <dbReference type="ChEBI" id="CHEBI:30616"/>
    </ligand>
</feature>
<dbReference type="FunFam" id="3.40.50.261:FF:000001">
    <property type="entry name" value="Succinate--CoA ligase [ADP-forming] subunit beta"/>
    <property type="match status" value="1"/>
</dbReference>
<dbReference type="InterPro" id="IPR005809">
    <property type="entry name" value="Succ_CoA_ligase-like_bsu"/>
</dbReference>
<dbReference type="PANTHER" id="PTHR11815">
    <property type="entry name" value="SUCCINYL-COA SYNTHETASE BETA CHAIN"/>
    <property type="match status" value="1"/>
</dbReference>
<evidence type="ECO:0000256" key="4">
    <source>
        <dbReference type="ARBA" id="ARBA00022723"/>
    </source>
</evidence>
<comment type="function">
    <text evidence="7">Succinyl-CoA synthetase functions in the citric acid cycle (TCA), coupling the hydrolysis of succinyl-CoA to the synthesis of either ATP or GTP and thus represents the only step of substrate-level phosphorylation in the TCA. The beta subunit provides nucleotide specificity of the enzyme and binds the substrate succinate, while the binding sites for coenzyme A and phosphate are found in the alpha subunit.</text>
</comment>
<keyword evidence="4 7" id="KW-0479">Metal-binding</keyword>
<comment type="similarity">
    <text evidence="1 7">Belongs to the succinate/malate CoA ligase beta subunit family.</text>
</comment>
<dbReference type="FunFam" id="3.30.470.20:FF:000002">
    <property type="entry name" value="Succinate--CoA ligase [ADP-forming] subunit beta"/>
    <property type="match status" value="1"/>
</dbReference>
<comment type="catalytic activity">
    <reaction evidence="7">
        <text>succinate + ATP + CoA = succinyl-CoA + ADP + phosphate</text>
        <dbReference type="Rhea" id="RHEA:17661"/>
        <dbReference type="ChEBI" id="CHEBI:30031"/>
        <dbReference type="ChEBI" id="CHEBI:30616"/>
        <dbReference type="ChEBI" id="CHEBI:43474"/>
        <dbReference type="ChEBI" id="CHEBI:57287"/>
        <dbReference type="ChEBI" id="CHEBI:57292"/>
        <dbReference type="ChEBI" id="CHEBI:456216"/>
        <dbReference type="EC" id="6.2.1.5"/>
    </reaction>
</comment>
<dbReference type="PROSITE" id="PS50975">
    <property type="entry name" value="ATP_GRASP"/>
    <property type="match status" value="1"/>
</dbReference>
<dbReference type="InterPro" id="IPR005811">
    <property type="entry name" value="SUCC_ACL_C"/>
</dbReference>
<dbReference type="GO" id="GO:0000287">
    <property type="term" value="F:magnesium ion binding"/>
    <property type="evidence" value="ECO:0007669"/>
    <property type="project" value="UniProtKB-UniRule"/>
</dbReference>
<dbReference type="KEGG" id="tpol:Mal48_27760"/>
<dbReference type="SUPFAM" id="SSF56059">
    <property type="entry name" value="Glutathione synthetase ATP-binding domain-like"/>
    <property type="match status" value="1"/>
</dbReference>
<feature type="binding site" evidence="7">
    <location>
        <begin position="329"/>
        <end position="331"/>
    </location>
    <ligand>
        <name>substrate</name>
        <note>ligand shared with subunit alpha</note>
    </ligand>
</feature>
<dbReference type="Gene3D" id="3.40.50.261">
    <property type="entry name" value="Succinyl-CoA synthetase domains"/>
    <property type="match status" value="1"/>
</dbReference>
<evidence type="ECO:0000256" key="3">
    <source>
        <dbReference type="ARBA" id="ARBA00022598"/>
    </source>
</evidence>
<name>A0A517QPG9_9PLAN</name>
<dbReference type="Pfam" id="PF00549">
    <property type="entry name" value="Ligase_CoA"/>
    <property type="match status" value="1"/>
</dbReference>
<dbReference type="GO" id="GO:0005829">
    <property type="term" value="C:cytosol"/>
    <property type="evidence" value="ECO:0007669"/>
    <property type="project" value="TreeGrafter"/>
</dbReference>
<dbReference type="InterPro" id="IPR011761">
    <property type="entry name" value="ATP-grasp"/>
</dbReference>
<dbReference type="HAMAP" id="MF_00558">
    <property type="entry name" value="Succ_CoA_beta"/>
    <property type="match status" value="1"/>
</dbReference>
<dbReference type="GO" id="GO:0006104">
    <property type="term" value="P:succinyl-CoA metabolic process"/>
    <property type="evidence" value="ECO:0007669"/>
    <property type="project" value="TreeGrafter"/>
</dbReference>
<dbReference type="SUPFAM" id="SSF52210">
    <property type="entry name" value="Succinyl-CoA synthetase domains"/>
    <property type="match status" value="1"/>
</dbReference>
<comment type="subunit">
    <text evidence="7">Heterotetramer of two alpha and two beta subunits.</text>
</comment>
<feature type="binding site" evidence="7">
    <location>
        <position position="110"/>
    </location>
    <ligand>
        <name>ATP</name>
        <dbReference type="ChEBI" id="CHEBI:30616"/>
    </ligand>
</feature>
<dbReference type="NCBIfam" id="TIGR01016">
    <property type="entry name" value="sucCoAbeta"/>
    <property type="match status" value="1"/>
</dbReference>
<dbReference type="GO" id="GO:0005524">
    <property type="term" value="F:ATP binding"/>
    <property type="evidence" value="ECO:0007669"/>
    <property type="project" value="UniProtKB-UniRule"/>
</dbReference>
<keyword evidence="2 7" id="KW-0816">Tricarboxylic acid cycle</keyword>
<dbReference type="PROSITE" id="PS01217">
    <property type="entry name" value="SUCCINYL_COA_LIG_3"/>
    <property type="match status" value="1"/>
</dbReference>
<dbReference type="PANTHER" id="PTHR11815:SF10">
    <property type="entry name" value="SUCCINATE--COA LIGASE [GDP-FORMING] SUBUNIT BETA, MITOCHONDRIAL"/>
    <property type="match status" value="1"/>
</dbReference>
<dbReference type="PIRSF" id="PIRSF001554">
    <property type="entry name" value="SucCS_beta"/>
    <property type="match status" value="1"/>
</dbReference>
<dbReference type="Gene3D" id="3.30.1490.20">
    <property type="entry name" value="ATP-grasp fold, A domain"/>
    <property type="match status" value="1"/>
</dbReference>
<comment type="pathway">
    <text evidence="7">Carbohydrate metabolism; tricarboxylic acid cycle; succinate from succinyl-CoA (ligase route): step 1/1.</text>
</comment>
<sequence>MKIHEYQAKKLFAEMDVPVPRGIVVKTAEDAGKAYDELGTAVCVVKSQIHAGGRGKGRFVEHPEQGGVVLVKSREDAIANAERMLGSTLVTIQTGEEGKEVNTLYVEQGLDIARELYFGVVVDREVGLPCVIASQEGGMAIEEIAEETPEKIIRVHYDPAEGLQPFQVRKIAYALGLEGAAMKAAGKFFPRICKFFAVNDCSLLEINPLVVTGDGELLALDAKVAFDENAMFRHKNFDELRDLSEEEPNEVQAQEAGLSYVKLDGNIGCLVNGAGLAMSTMDLIKLHGGEPANFLDVGGGANVDQVTEAFRIILADDNVKAVLVNIFGGIMKCDTIVEALLTAYDKIGITVPLVVRLEGTNVEKAREMLANSGKQITTANDLTDAAQKVVATLGA</sequence>
<dbReference type="NCBIfam" id="NF001913">
    <property type="entry name" value="PRK00696.1"/>
    <property type="match status" value="1"/>
</dbReference>
<feature type="binding site" evidence="7">
    <location>
        <position position="46"/>
    </location>
    <ligand>
        <name>ATP</name>
        <dbReference type="ChEBI" id="CHEBI:30616"/>
    </ligand>
</feature>
<evidence type="ECO:0000256" key="2">
    <source>
        <dbReference type="ARBA" id="ARBA00022532"/>
    </source>
</evidence>
<dbReference type="UniPathway" id="UPA00223">
    <property type="reaction ID" value="UER00999"/>
</dbReference>
<evidence type="ECO:0000256" key="7">
    <source>
        <dbReference type="HAMAP-Rule" id="MF_00558"/>
    </source>
</evidence>
<feature type="domain" description="ATP-grasp" evidence="9">
    <location>
        <begin position="9"/>
        <end position="235"/>
    </location>
</feature>
<feature type="binding site" evidence="7">
    <location>
        <position position="207"/>
    </location>
    <ligand>
        <name>Mg(2+)</name>
        <dbReference type="ChEBI" id="CHEBI:18420"/>
    </ligand>
</feature>
<dbReference type="Proteomes" id="UP000315724">
    <property type="component" value="Chromosome"/>
</dbReference>
<dbReference type="InterPro" id="IPR013650">
    <property type="entry name" value="ATP-grasp_succ-CoA_synth-type"/>
</dbReference>
<keyword evidence="5 7" id="KW-0547">Nucleotide-binding</keyword>
<gene>
    <name evidence="7 10" type="primary">sucC</name>
    <name evidence="10" type="ORF">Mal48_27760</name>
</gene>